<dbReference type="InterPro" id="IPR017853">
    <property type="entry name" value="GH"/>
</dbReference>
<feature type="compositionally biased region" description="Polar residues" evidence="16">
    <location>
        <begin position="194"/>
        <end position="218"/>
    </location>
</feature>
<organism evidence="19 20">
    <name type="scientific">Sphagnurus paluster</name>
    <dbReference type="NCBI Taxonomy" id="117069"/>
    <lineage>
        <taxon>Eukaryota</taxon>
        <taxon>Fungi</taxon>
        <taxon>Dikarya</taxon>
        <taxon>Basidiomycota</taxon>
        <taxon>Agaricomycotina</taxon>
        <taxon>Agaricomycetes</taxon>
        <taxon>Agaricomycetidae</taxon>
        <taxon>Agaricales</taxon>
        <taxon>Tricholomatineae</taxon>
        <taxon>Lyophyllaceae</taxon>
        <taxon>Sphagnurus</taxon>
    </lineage>
</organism>
<keyword evidence="8 17" id="KW-0472">Membrane</keyword>
<dbReference type="AlphaFoldDB" id="A0A9P7GPP1"/>
<evidence type="ECO:0000256" key="12">
    <source>
        <dbReference type="ARBA" id="ARBA00036824"/>
    </source>
</evidence>
<sequence length="823" mass="88417">MASNIQAGANYDRLPLTSDDAPSTALYNAPPSPDPEITSFHTPQSQPAELGAVPLGAATPRFLGAALYDDPGNPQIRNSYASSHNTQPSGGSDYNGSTYALNDTLGATPLTHGPYTGSYRDDPNDPYASEQGGLPMSPLGRSQNRAMDEKQAAYAAPRTRSKRKVMILAILAALILLLLAVVIPVYFAIIRPNNNRSSSAEPGKSSNEAPKPSSTKTPVTAVVTGGDGSKITMEDGTTFIYKNPFGGYWYWDENDPFNNGARAQSWSPALNETFQYGIDQIRGVNIGGWLNTEPIHPYVYPLHSAPALFEPYLKNTQPAVDEWTLSLAMRADTANGGISQLETHYKTFITEKDFADIAGAGLNYIRLPLAYWAIEVRDDEPFLERTSWTYFLKAIQWARKYGLRINLDLHAVPGSQNGWNHSGRLGTINFLNGPMGYANAQRTLDYIRILAEFISQPQYKDVVTMFGILNEPQGSIVGQDALSRFYFEAYQIIRNAGGTGQGNGPFISIHDGFIPRNQWANVFPNADRITLDSHPYICFGGQSADPMSSYSTTPCTTWGSLVNTSMAAFGLTNAGEFSNAVTDCGLWLNGVNLGTRYEGTYPGSGASVGSCTTWTDWQNYDAPTIAAIKNFALASMDALQDYFFWTWKIGNSSVSGVVESPAWSYQLGLQQGWMPTDPRQAIGYCGNTSPWTPPLKAWQTGGTGAGNIPASVTSGLSWPPPVISNGGPIASLPAYTPTGTLITLPAPTFTPLSGSTPTATVNAGNGWANSADTSGMNVPAASCSYLDPWVGPTAAPPSPLCSGGAAPRRYEPRHPMITPGPSS</sequence>
<dbReference type="InterPro" id="IPR001547">
    <property type="entry name" value="Glyco_hydro_5"/>
</dbReference>
<dbReference type="GO" id="GO:0005886">
    <property type="term" value="C:plasma membrane"/>
    <property type="evidence" value="ECO:0007669"/>
    <property type="project" value="UniProtKB-SubCell"/>
</dbReference>
<keyword evidence="20" id="KW-1185">Reference proteome</keyword>
<evidence type="ECO:0000256" key="9">
    <source>
        <dbReference type="ARBA" id="ARBA00023180"/>
    </source>
</evidence>
<evidence type="ECO:0000256" key="13">
    <source>
        <dbReference type="ARBA" id="ARBA00037126"/>
    </source>
</evidence>
<dbReference type="FunFam" id="3.20.20.80:FF:000033">
    <property type="entry name" value="Glucan 1,3-beta-glucosidase A"/>
    <property type="match status" value="1"/>
</dbReference>
<comment type="similarity">
    <text evidence="2">Belongs to the glycosyl hydrolase 5 (cellulase A) family.</text>
</comment>
<keyword evidence="7 17" id="KW-1133">Transmembrane helix</keyword>
<keyword evidence="11" id="KW-0961">Cell wall biogenesis/degradation</keyword>
<dbReference type="Proteomes" id="UP000717328">
    <property type="component" value="Unassembled WGS sequence"/>
</dbReference>
<evidence type="ECO:0000313" key="19">
    <source>
        <dbReference type="EMBL" id="KAG5650812.1"/>
    </source>
</evidence>
<dbReference type="GO" id="GO:0009986">
    <property type="term" value="C:cell surface"/>
    <property type="evidence" value="ECO:0007669"/>
    <property type="project" value="TreeGrafter"/>
</dbReference>
<evidence type="ECO:0000256" key="6">
    <source>
        <dbReference type="ARBA" id="ARBA00022968"/>
    </source>
</evidence>
<feature type="region of interest" description="Disordered" evidence="16">
    <location>
        <begin position="1"/>
        <end position="48"/>
    </location>
</feature>
<evidence type="ECO:0000256" key="3">
    <source>
        <dbReference type="ARBA" id="ARBA00022475"/>
    </source>
</evidence>
<evidence type="ECO:0000256" key="2">
    <source>
        <dbReference type="ARBA" id="ARBA00005641"/>
    </source>
</evidence>
<evidence type="ECO:0000256" key="15">
    <source>
        <dbReference type="ARBA" id="ARBA00041260"/>
    </source>
</evidence>
<keyword evidence="5" id="KW-0378">Hydrolase</keyword>
<comment type="catalytic activity">
    <reaction evidence="12">
        <text>Successive hydrolysis of beta-D-glucose units from the non-reducing ends of (1-&gt;3)-beta-D-glucans, releasing alpha-glucose.</text>
        <dbReference type="EC" id="3.2.1.58"/>
    </reaction>
</comment>
<feature type="compositionally biased region" description="Polar residues" evidence="16">
    <location>
        <begin position="75"/>
        <end position="101"/>
    </location>
</feature>
<evidence type="ECO:0000256" key="17">
    <source>
        <dbReference type="SAM" id="Phobius"/>
    </source>
</evidence>
<feature type="region of interest" description="Disordered" evidence="16">
    <location>
        <begin position="66"/>
        <end position="155"/>
    </location>
</feature>
<feature type="region of interest" description="Disordered" evidence="16">
    <location>
        <begin position="796"/>
        <end position="823"/>
    </location>
</feature>
<dbReference type="PANTHER" id="PTHR31297:SF34">
    <property type="entry name" value="GLUCAN 1,3-BETA-GLUCOSIDASE 2"/>
    <property type="match status" value="1"/>
</dbReference>
<keyword evidence="4 17" id="KW-0812">Transmembrane</keyword>
<evidence type="ECO:0000256" key="1">
    <source>
        <dbReference type="ARBA" id="ARBA00004401"/>
    </source>
</evidence>
<dbReference type="PANTHER" id="PTHR31297">
    <property type="entry name" value="GLUCAN ENDO-1,6-BETA-GLUCOSIDASE B"/>
    <property type="match status" value="1"/>
</dbReference>
<evidence type="ECO:0000256" key="10">
    <source>
        <dbReference type="ARBA" id="ARBA00023295"/>
    </source>
</evidence>
<evidence type="ECO:0000256" key="4">
    <source>
        <dbReference type="ARBA" id="ARBA00022692"/>
    </source>
</evidence>
<dbReference type="EMBL" id="JABCKI010000357">
    <property type="protein sequence ID" value="KAG5650812.1"/>
    <property type="molecule type" value="Genomic_DNA"/>
</dbReference>
<dbReference type="SUPFAM" id="SSF51445">
    <property type="entry name" value="(Trans)glycosidases"/>
    <property type="match status" value="1"/>
</dbReference>
<accession>A0A9P7GPP1</accession>
<reference evidence="19" key="2">
    <citation type="submission" date="2021-10" db="EMBL/GenBank/DDBJ databases">
        <title>Phylogenomics reveals ancestral predisposition of the termite-cultivated fungus Termitomyces towards a domesticated lifestyle.</title>
        <authorList>
            <person name="Auxier B."/>
            <person name="Grum-Grzhimaylo A."/>
            <person name="Cardenas M.E."/>
            <person name="Lodge J.D."/>
            <person name="Laessoe T."/>
            <person name="Pedersen O."/>
            <person name="Smith M.E."/>
            <person name="Kuyper T.W."/>
            <person name="Franco-Molano E.A."/>
            <person name="Baroni T.J."/>
            <person name="Aanen D.K."/>
        </authorList>
    </citation>
    <scope>NUCLEOTIDE SEQUENCE</scope>
    <source>
        <strain evidence="19">D49</strain>
    </source>
</reference>
<comment type="caution">
    <text evidence="19">The sequence shown here is derived from an EMBL/GenBank/DDBJ whole genome shotgun (WGS) entry which is preliminary data.</text>
</comment>
<evidence type="ECO:0000313" key="20">
    <source>
        <dbReference type="Proteomes" id="UP000717328"/>
    </source>
</evidence>
<evidence type="ECO:0000256" key="8">
    <source>
        <dbReference type="ARBA" id="ARBA00023136"/>
    </source>
</evidence>
<reference evidence="19" key="1">
    <citation type="submission" date="2021-02" db="EMBL/GenBank/DDBJ databases">
        <authorList>
            <person name="Nieuwenhuis M."/>
            <person name="Van De Peppel L.J.J."/>
        </authorList>
    </citation>
    <scope>NUCLEOTIDE SEQUENCE</scope>
    <source>
        <strain evidence="19">D49</strain>
    </source>
</reference>
<evidence type="ECO:0000256" key="14">
    <source>
        <dbReference type="ARBA" id="ARBA00038929"/>
    </source>
</evidence>
<protein>
    <recommendedName>
        <fullName evidence="14">glucan 1,3-beta-glucosidase</fullName>
        <ecNumber evidence="14">3.2.1.58</ecNumber>
    </recommendedName>
    <alternativeName>
        <fullName evidence="15">Exo-1,3-beta-glucanase D</fullName>
    </alternativeName>
</protein>
<dbReference type="InterPro" id="IPR050386">
    <property type="entry name" value="Glycosyl_hydrolase_5"/>
</dbReference>
<feature type="domain" description="Glycoside hydrolase family 5" evidence="18">
    <location>
        <begin position="332"/>
        <end position="537"/>
    </location>
</feature>
<keyword evidence="9" id="KW-0325">Glycoprotein</keyword>
<name>A0A9P7GPP1_9AGAR</name>
<dbReference type="Gene3D" id="3.20.20.80">
    <property type="entry name" value="Glycosidases"/>
    <property type="match status" value="1"/>
</dbReference>
<dbReference type="GO" id="GO:0005576">
    <property type="term" value="C:extracellular region"/>
    <property type="evidence" value="ECO:0007669"/>
    <property type="project" value="TreeGrafter"/>
</dbReference>
<comment type="function">
    <text evidence="13">Glucosidase involved in the degradation of cellulosic biomass. Active on lichenan.</text>
</comment>
<dbReference type="GO" id="GO:0071555">
    <property type="term" value="P:cell wall organization"/>
    <property type="evidence" value="ECO:0007669"/>
    <property type="project" value="UniProtKB-KW"/>
</dbReference>
<proteinExistence type="inferred from homology"/>
<keyword evidence="3" id="KW-1003">Cell membrane</keyword>
<dbReference type="GO" id="GO:0004338">
    <property type="term" value="F:glucan exo-1,3-beta-glucosidase activity"/>
    <property type="evidence" value="ECO:0007669"/>
    <property type="project" value="UniProtKB-EC"/>
</dbReference>
<gene>
    <name evidence="19" type="ORF">H0H81_010949</name>
</gene>
<feature type="transmembrane region" description="Helical" evidence="17">
    <location>
        <begin position="165"/>
        <end position="189"/>
    </location>
</feature>
<feature type="region of interest" description="Disordered" evidence="16">
    <location>
        <begin position="194"/>
        <end position="227"/>
    </location>
</feature>
<evidence type="ECO:0000259" key="18">
    <source>
        <dbReference type="Pfam" id="PF00150"/>
    </source>
</evidence>
<evidence type="ECO:0000256" key="5">
    <source>
        <dbReference type="ARBA" id="ARBA00022801"/>
    </source>
</evidence>
<keyword evidence="6" id="KW-0735">Signal-anchor</keyword>
<comment type="subcellular location">
    <subcellularLocation>
        <location evidence="1">Cell membrane</location>
        <topology evidence="1">Single-pass type II membrane protein</topology>
    </subcellularLocation>
</comment>
<keyword evidence="10" id="KW-0326">Glycosidase</keyword>
<evidence type="ECO:0000256" key="7">
    <source>
        <dbReference type="ARBA" id="ARBA00022989"/>
    </source>
</evidence>
<evidence type="ECO:0000256" key="16">
    <source>
        <dbReference type="SAM" id="MobiDB-lite"/>
    </source>
</evidence>
<dbReference type="GO" id="GO:0009251">
    <property type="term" value="P:glucan catabolic process"/>
    <property type="evidence" value="ECO:0007669"/>
    <property type="project" value="TreeGrafter"/>
</dbReference>
<evidence type="ECO:0000256" key="11">
    <source>
        <dbReference type="ARBA" id="ARBA00023316"/>
    </source>
</evidence>
<dbReference type="OrthoDB" id="62120at2759"/>
<dbReference type="Pfam" id="PF00150">
    <property type="entry name" value="Cellulase"/>
    <property type="match status" value="1"/>
</dbReference>
<dbReference type="EC" id="3.2.1.58" evidence="14"/>